<dbReference type="EMBL" id="CP023693">
    <property type="protein sequence ID" value="QEV34116.1"/>
    <property type="molecule type" value="Genomic_DNA"/>
</dbReference>
<organism evidence="1 2">
    <name type="scientific">Streptomyces cinereoruber</name>
    <dbReference type="NCBI Taxonomy" id="67260"/>
    <lineage>
        <taxon>Bacteria</taxon>
        <taxon>Bacillati</taxon>
        <taxon>Actinomycetota</taxon>
        <taxon>Actinomycetes</taxon>
        <taxon>Kitasatosporales</taxon>
        <taxon>Streptomycetaceae</taxon>
        <taxon>Streptomyces</taxon>
    </lineage>
</organism>
<name>A0ABX6BJ12_9ACTN</name>
<dbReference type="RefSeq" id="WP_062753062.1">
    <property type="nucleotide sequence ID" value="NZ_JBHUZX010000020.1"/>
</dbReference>
<sequence length="117" mass="12275">MKTIEEADRKARNIVHGWCAAATAVSWVPGSTLVLGMADMKMVNDVAKVYRVQSFSIEGVTAAIGGAVAGRGTSEAALVWFPVVGWGIKALIAGGVTKAVGEIVISYMRERSPLVAK</sequence>
<keyword evidence="2" id="KW-1185">Reference proteome</keyword>
<gene>
    <name evidence="1" type="ORF">CP977_19760</name>
</gene>
<dbReference type="Proteomes" id="UP000326029">
    <property type="component" value="Chromosome"/>
</dbReference>
<evidence type="ECO:0008006" key="3">
    <source>
        <dbReference type="Google" id="ProtNLM"/>
    </source>
</evidence>
<evidence type="ECO:0000313" key="2">
    <source>
        <dbReference type="Proteomes" id="UP000326029"/>
    </source>
</evidence>
<evidence type="ECO:0000313" key="1">
    <source>
        <dbReference type="EMBL" id="QEV34116.1"/>
    </source>
</evidence>
<proteinExistence type="predicted"/>
<reference evidence="1 2" key="1">
    <citation type="submission" date="2017-09" db="EMBL/GenBank/DDBJ databases">
        <authorList>
            <person name="Lee N."/>
            <person name="Cho B.-K."/>
        </authorList>
    </citation>
    <scope>NUCLEOTIDE SEQUENCE [LARGE SCALE GENOMIC DNA]</scope>
    <source>
        <strain evidence="1 2">ATCC 19740</strain>
    </source>
</reference>
<protein>
    <recommendedName>
        <fullName evidence="3">DUF697 domain-containing protein</fullName>
    </recommendedName>
</protein>
<accession>A0ABX6BJ12</accession>